<dbReference type="InterPro" id="IPR030678">
    <property type="entry name" value="Peptide/Ni-bd"/>
</dbReference>
<dbReference type="InterPro" id="IPR039424">
    <property type="entry name" value="SBP_5"/>
</dbReference>
<dbReference type="GO" id="GO:0042597">
    <property type="term" value="C:periplasmic space"/>
    <property type="evidence" value="ECO:0007669"/>
    <property type="project" value="UniProtKB-ARBA"/>
</dbReference>
<keyword evidence="3 4" id="KW-0732">Signal</keyword>
<dbReference type="Gene3D" id="3.10.105.10">
    <property type="entry name" value="Dipeptide-binding Protein, Domain 3"/>
    <property type="match status" value="1"/>
</dbReference>
<dbReference type="Proteomes" id="UP000295680">
    <property type="component" value="Unassembled WGS sequence"/>
</dbReference>
<accession>A0A4R2J7P3</accession>
<gene>
    <name evidence="6" type="ORF">EV192_109157</name>
</gene>
<reference evidence="6 7" key="1">
    <citation type="submission" date="2019-03" db="EMBL/GenBank/DDBJ databases">
        <title>Genomic Encyclopedia of Type Strains, Phase IV (KMG-IV): sequencing the most valuable type-strain genomes for metagenomic binning, comparative biology and taxonomic classification.</title>
        <authorList>
            <person name="Goeker M."/>
        </authorList>
    </citation>
    <scope>NUCLEOTIDE SEQUENCE [LARGE SCALE GENOMIC DNA]</scope>
    <source>
        <strain evidence="6 7">DSM 45934</strain>
    </source>
</reference>
<feature type="signal peptide" evidence="4">
    <location>
        <begin position="1"/>
        <end position="21"/>
    </location>
</feature>
<dbReference type="InterPro" id="IPR000914">
    <property type="entry name" value="SBP_5_dom"/>
</dbReference>
<protein>
    <submittedName>
        <fullName evidence="6">Peptide/nickel transport system substrate-binding protein</fullName>
    </submittedName>
</protein>
<evidence type="ECO:0000256" key="3">
    <source>
        <dbReference type="ARBA" id="ARBA00022729"/>
    </source>
</evidence>
<keyword evidence="7" id="KW-1185">Reference proteome</keyword>
<feature type="domain" description="Solute-binding protein family 5" evidence="5">
    <location>
        <begin position="87"/>
        <end position="444"/>
    </location>
</feature>
<dbReference type="Gene3D" id="3.40.190.10">
    <property type="entry name" value="Periplasmic binding protein-like II"/>
    <property type="match status" value="1"/>
</dbReference>
<dbReference type="CDD" id="cd00995">
    <property type="entry name" value="PBP2_NikA_DppA_OppA_like"/>
    <property type="match status" value="1"/>
</dbReference>
<dbReference type="Pfam" id="PF00496">
    <property type="entry name" value="SBP_bac_5"/>
    <property type="match status" value="1"/>
</dbReference>
<dbReference type="PANTHER" id="PTHR30290">
    <property type="entry name" value="PERIPLASMIC BINDING COMPONENT OF ABC TRANSPORTER"/>
    <property type="match status" value="1"/>
</dbReference>
<evidence type="ECO:0000313" key="6">
    <source>
        <dbReference type="EMBL" id="TCO54177.1"/>
    </source>
</evidence>
<evidence type="ECO:0000256" key="2">
    <source>
        <dbReference type="ARBA" id="ARBA00022448"/>
    </source>
</evidence>
<evidence type="ECO:0000256" key="4">
    <source>
        <dbReference type="SAM" id="SignalP"/>
    </source>
</evidence>
<evidence type="ECO:0000259" key="5">
    <source>
        <dbReference type="Pfam" id="PF00496"/>
    </source>
</evidence>
<dbReference type="PROSITE" id="PS51257">
    <property type="entry name" value="PROKAR_LIPOPROTEIN"/>
    <property type="match status" value="1"/>
</dbReference>
<dbReference type="GO" id="GO:1904680">
    <property type="term" value="F:peptide transmembrane transporter activity"/>
    <property type="evidence" value="ECO:0007669"/>
    <property type="project" value="TreeGrafter"/>
</dbReference>
<evidence type="ECO:0000313" key="7">
    <source>
        <dbReference type="Proteomes" id="UP000295680"/>
    </source>
</evidence>
<name>A0A4R2J7P3_9PSEU</name>
<dbReference type="EMBL" id="SLWS01000009">
    <property type="protein sequence ID" value="TCO54177.1"/>
    <property type="molecule type" value="Genomic_DNA"/>
</dbReference>
<dbReference type="RefSeq" id="WP_165960819.1">
    <property type="nucleotide sequence ID" value="NZ_SLWS01000009.1"/>
</dbReference>
<dbReference type="GO" id="GO:0015833">
    <property type="term" value="P:peptide transport"/>
    <property type="evidence" value="ECO:0007669"/>
    <property type="project" value="TreeGrafter"/>
</dbReference>
<dbReference type="Gene3D" id="3.90.76.10">
    <property type="entry name" value="Dipeptide-binding Protein, Domain 1"/>
    <property type="match status" value="1"/>
</dbReference>
<comment type="caution">
    <text evidence="6">The sequence shown here is derived from an EMBL/GenBank/DDBJ whole genome shotgun (WGS) entry which is preliminary data.</text>
</comment>
<dbReference type="GO" id="GO:0043190">
    <property type="term" value="C:ATP-binding cassette (ABC) transporter complex"/>
    <property type="evidence" value="ECO:0007669"/>
    <property type="project" value="InterPro"/>
</dbReference>
<sequence length="537" mass="57175">MRTQRKTGVPTLVAAVVLSLAACSSGSGGSAAPIASEGTNENIPVLKWALAEGPRSLDPAHAYDGSSAAVYTELLEPLVGLDADGRIQPRLARAWSQPDPTTLVFDLRTDVKFWDGKSLTAEDAVFSLRRHIDPQVASELMGAFAHLADVTATSPSQVTVKLSTPDPSMAYSISKAGVMEKDYALAHASNLGDATGLIMGTGPYTVKSFSPATGATLARYEGYYGSKPTVAQVEFTVIPDPDTRRLAMQSGEVDGTFSVPLQTARQWDTTSSIRVQYSPSSTTAMVMLDNSQAPFTDPHVRRALSYALDRDGIVKSLAGGHGRRAASIIDPTLWTNLAPPEEVDAFYRTLPPYDFDMAKAKAELAQSASPNGFTAEAEFPNSTPGLGNVLQSLAANVKPLGITINVSEVPAAQWLANIFGKKGPAVKIASLSADYPTPMGLADVLLAPLDEPTSQNVANYAPADVLQQIATFRKGDKAAQVSSMKTITGRLSEDVPYIPVYYSDVTIALARKYAYTGKFGQWTFFAQEWVGNVKVAA</sequence>
<dbReference type="PIRSF" id="PIRSF002741">
    <property type="entry name" value="MppA"/>
    <property type="match status" value="1"/>
</dbReference>
<organism evidence="6 7">
    <name type="scientific">Actinocrispum wychmicini</name>
    <dbReference type="NCBI Taxonomy" id="1213861"/>
    <lineage>
        <taxon>Bacteria</taxon>
        <taxon>Bacillati</taxon>
        <taxon>Actinomycetota</taxon>
        <taxon>Actinomycetes</taxon>
        <taxon>Pseudonocardiales</taxon>
        <taxon>Pseudonocardiaceae</taxon>
        <taxon>Actinocrispum</taxon>
    </lineage>
</organism>
<evidence type="ECO:0000256" key="1">
    <source>
        <dbReference type="ARBA" id="ARBA00005695"/>
    </source>
</evidence>
<keyword evidence="2" id="KW-0813">Transport</keyword>
<comment type="similarity">
    <text evidence="1">Belongs to the bacterial solute-binding protein 5 family.</text>
</comment>
<dbReference type="PANTHER" id="PTHR30290:SF9">
    <property type="entry name" value="OLIGOPEPTIDE-BINDING PROTEIN APPA"/>
    <property type="match status" value="1"/>
</dbReference>
<dbReference type="SUPFAM" id="SSF53850">
    <property type="entry name" value="Periplasmic binding protein-like II"/>
    <property type="match status" value="1"/>
</dbReference>
<dbReference type="AlphaFoldDB" id="A0A4R2J7P3"/>
<feature type="chain" id="PRO_5039693026" evidence="4">
    <location>
        <begin position="22"/>
        <end position="537"/>
    </location>
</feature>
<proteinExistence type="inferred from homology"/>